<reference evidence="2 3" key="1">
    <citation type="journal article" date="2020" name="Int. J. Syst. Evol. Microbiol.">
        <title>Tenacibaculum piscium sp. nov., isolated from skin ulcers of sea-farmed fish, and description of Tenacibaculum finnmarkense sp. nov. with subdivision into genomovars finnmarkense and ulcerans.</title>
        <authorList>
            <person name="Olsen A.B."/>
            <person name="Spilsberg B."/>
            <person name="Nilsen H.K."/>
            <person name="Lagesen K."/>
            <person name="Gulla S."/>
            <person name="Avendano-Herrera R."/>
            <person name="Irgang R."/>
            <person name="Duchaud E."/>
            <person name="Colquhoun D.J."/>
        </authorList>
    </citation>
    <scope>NUCLEOTIDE SEQUENCE [LARGE SCALE GENOMIC DNA]</scope>
    <source>
        <strain evidence="2 3">TNO037</strain>
    </source>
</reference>
<evidence type="ECO:0000313" key="3">
    <source>
        <dbReference type="Proteomes" id="UP000806077"/>
    </source>
</evidence>
<protein>
    <submittedName>
        <fullName evidence="2">Uncharacterized protein</fullName>
    </submittedName>
</protein>
<dbReference type="AlphaFoldDB" id="A0AAP1RHY7"/>
<dbReference type="RefSeq" id="WP_101955225.1">
    <property type="nucleotide sequence ID" value="NZ_JAJHTL010000058.1"/>
</dbReference>
<name>A0AAP1RHY7_9FLAO</name>
<dbReference type="Proteomes" id="UP000806077">
    <property type="component" value="Unassembled WGS sequence"/>
</dbReference>
<proteinExistence type="predicted"/>
<feature type="transmembrane region" description="Helical" evidence="1">
    <location>
        <begin position="24"/>
        <end position="43"/>
    </location>
</feature>
<evidence type="ECO:0000256" key="1">
    <source>
        <dbReference type="SAM" id="Phobius"/>
    </source>
</evidence>
<keyword evidence="3" id="KW-1185">Reference proteome</keyword>
<accession>A0AAP1RHY7</accession>
<dbReference type="EMBL" id="WXXV01000042">
    <property type="protein sequence ID" value="MBE7696266.1"/>
    <property type="molecule type" value="Genomic_DNA"/>
</dbReference>
<comment type="caution">
    <text evidence="2">The sequence shown here is derived from an EMBL/GenBank/DDBJ whole genome shotgun (WGS) entry which is preliminary data.</text>
</comment>
<sequence length="222" mass="26196">MNGVNIKIIDVFFNKENFVFSLDLNVWLLLLIIGLTFLIRYLIKNHKQESSIQEDVELVKIKYKIGGADFEYQITRNYQNIEIAHKIYIELITRKAAIEIEDGKDVIVEIYNSWYSLFKITRDELKSFNGKLLKDNNTSQELILLLTDVLNKGLRPHLTEYQARFRKWYSEQLIENTGKSPQKIQTSFEEYEELMSSMKDVNKTLIEYSKQLKKIIEGKKTV</sequence>
<gene>
    <name evidence="2" type="ORF">F7645_12665</name>
</gene>
<keyword evidence="1" id="KW-0812">Transmembrane</keyword>
<keyword evidence="1" id="KW-0472">Membrane</keyword>
<organism evidence="2 3">
    <name type="scientific">Tenacibaculum finnmarkense genomovar finnmarkense</name>
    <dbReference type="NCBI Taxonomy" id="1458503"/>
    <lineage>
        <taxon>Bacteria</taxon>
        <taxon>Pseudomonadati</taxon>
        <taxon>Bacteroidota</taxon>
        <taxon>Flavobacteriia</taxon>
        <taxon>Flavobacteriales</taxon>
        <taxon>Flavobacteriaceae</taxon>
        <taxon>Tenacibaculum</taxon>
        <taxon>Tenacibaculum finnmarkense</taxon>
    </lineage>
</organism>
<keyword evidence="1" id="KW-1133">Transmembrane helix</keyword>
<evidence type="ECO:0000313" key="2">
    <source>
        <dbReference type="EMBL" id="MBE7696266.1"/>
    </source>
</evidence>